<sequence length="100" mass="10680">MIGRVAVTWLVALALTGCDSGSERVIQPDELARGVSAALDRAGKPHDDVQCPESVRAQIAESVTCTMVVGDERFEVTVVIRDVQGDQATYDVDVALEPLP</sequence>
<dbReference type="EMBL" id="QGUI02000002">
    <property type="protein sequence ID" value="MFO7190675.1"/>
    <property type="molecule type" value="Genomic_DNA"/>
</dbReference>
<name>A0ABD6F9H0_9PSEU</name>
<dbReference type="Proteomes" id="UP000249324">
    <property type="component" value="Unassembled WGS sequence"/>
</dbReference>
<evidence type="ECO:0000313" key="2">
    <source>
        <dbReference type="EMBL" id="MFO7190675.1"/>
    </source>
</evidence>
<accession>A0ABD6F9H0</accession>
<evidence type="ECO:0000259" key="1">
    <source>
        <dbReference type="Pfam" id="PF14230"/>
    </source>
</evidence>
<proteinExistence type="predicted"/>
<evidence type="ECO:0000313" key="3">
    <source>
        <dbReference type="Proteomes" id="UP000249324"/>
    </source>
</evidence>
<dbReference type="PROSITE" id="PS51257">
    <property type="entry name" value="PROKAR_LIPOPROTEIN"/>
    <property type="match status" value="1"/>
</dbReference>
<comment type="caution">
    <text evidence="2">The sequence shown here is derived from an EMBL/GenBank/DDBJ whole genome shotgun (WGS) entry which is preliminary data.</text>
</comment>
<gene>
    <name evidence="2" type="ORF">DIU77_000305</name>
</gene>
<dbReference type="InterPro" id="IPR025637">
    <property type="entry name" value="DUF4333"/>
</dbReference>
<organism evidence="2 3">
    <name type="scientific">Thermocrispum agreste</name>
    <dbReference type="NCBI Taxonomy" id="37925"/>
    <lineage>
        <taxon>Bacteria</taxon>
        <taxon>Bacillati</taxon>
        <taxon>Actinomycetota</taxon>
        <taxon>Actinomycetes</taxon>
        <taxon>Pseudonocardiales</taxon>
        <taxon>Pseudonocardiaceae</taxon>
        <taxon>Thermocrispum</taxon>
    </lineage>
</organism>
<reference evidence="2 3" key="1">
    <citation type="journal article" date="2021" name="BMC Genomics">
        <title>Genome-resolved metagenome and metatranscriptome analyses of thermophilic composting reveal key bacterial players and their metabolic interactions.</title>
        <authorList>
            <person name="Braga L.P.P."/>
            <person name="Pereira R.V."/>
            <person name="Martins L.F."/>
            <person name="Moura L.M.S."/>
            <person name="Sanchez F.B."/>
            <person name="Patane J.S.L."/>
            <person name="da Silva A.M."/>
            <person name="Setubal J.C."/>
        </authorList>
    </citation>
    <scope>NUCLEOTIDE SEQUENCE [LARGE SCALE GENOMIC DNA]</scope>
    <source>
        <strain evidence="2">ZC4RG45</strain>
    </source>
</reference>
<feature type="domain" description="DUF4333" evidence="1">
    <location>
        <begin position="15"/>
        <end position="85"/>
    </location>
</feature>
<protein>
    <submittedName>
        <fullName evidence="2">DUF4333 domain-containing protein</fullName>
    </submittedName>
</protein>
<dbReference type="Pfam" id="PF14230">
    <property type="entry name" value="DUF4333"/>
    <property type="match status" value="1"/>
</dbReference>
<dbReference type="AlphaFoldDB" id="A0ABD6F9H0"/>